<dbReference type="GO" id="GO:0006508">
    <property type="term" value="P:proteolysis"/>
    <property type="evidence" value="ECO:0007669"/>
    <property type="project" value="UniProtKB-KW"/>
</dbReference>
<dbReference type="InterPro" id="IPR054722">
    <property type="entry name" value="PolX-like_BBD"/>
</dbReference>
<dbReference type="PANTHER" id="PTHR42648:SF28">
    <property type="entry name" value="TRANSPOSON-ENCODED PROTEIN WITH RIBONUCLEASE H-LIKE AND RETROVIRUS ZINC FINGER-LIKE DOMAINS"/>
    <property type="match status" value="1"/>
</dbReference>
<proteinExistence type="predicted"/>
<feature type="domain" description="Integrase catalytic" evidence="2">
    <location>
        <begin position="499"/>
        <end position="664"/>
    </location>
</feature>
<accession>A0A087T1G6</accession>
<organism evidence="3 4">
    <name type="scientific">Stegodyphus mimosarum</name>
    <name type="common">African social velvet spider</name>
    <dbReference type="NCBI Taxonomy" id="407821"/>
    <lineage>
        <taxon>Eukaryota</taxon>
        <taxon>Metazoa</taxon>
        <taxon>Ecdysozoa</taxon>
        <taxon>Arthropoda</taxon>
        <taxon>Chelicerata</taxon>
        <taxon>Arachnida</taxon>
        <taxon>Araneae</taxon>
        <taxon>Araneomorphae</taxon>
        <taxon>Entelegynae</taxon>
        <taxon>Eresoidea</taxon>
        <taxon>Eresidae</taxon>
        <taxon>Stegodyphus</taxon>
    </lineage>
</organism>
<dbReference type="GO" id="GO:0003676">
    <property type="term" value="F:nucleic acid binding"/>
    <property type="evidence" value="ECO:0007669"/>
    <property type="project" value="InterPro"/>
</dbReference>
<dbReference type="EMBL" id="KK112965">
    <property type="protein sequence ID" value="KFM58955.1"/>
    <property type="molecule type" value="Genomic_DNA"/>
</dbReference>
<dbReference type="OMA" id="TAREAWI"/>
<evidence type="ECO:0000313" key="3">
    <source>
        <dbReference type="EMBL" id="KFM58955.1"/>
    </source>
</evidence>
<dbReference type="InterPro" id="IPR036397">
    <property type="entry name" value="RNaseH_sf"/>
</dbReference>
<dbReference type="AlphaFoldDB" id="A0A087T1G6"/>
<dbReference type="Gene3D" id="3.30.420.10">
    <property type="entry name" value="Ribonuclease H-like superfamily/Ribonuclease H"/>
    <property type="match status" value="1"/>
</dbReference>
<dbReference type="STRING" id="407821.A0A087T1G6"/>
<name>A0A087T1G6_STEMI</name>
<evidence type="ECO:0000313" key="4">
    <source>
        <dbReference type="Proteomes" id="UP000054359"/>
    </source>
</evidence>
<dbReference type="GO" id="GO:0015074">
    <property type="term" value="P:DNA integration"/>
    <property type="evidence" value="ECO:0007669"/>
    <property type="project" value="InterPro"/>
</dbReference>
<keyword evidence="1" id="KW-0378">Hydrolase</keyword>
<dbReference type="Pfam" id="PF13976">
    <property type="entry name" value="gag_pre-integrs"/>
    <property type="match status" value="1"/>
</dbReference>
<dbReference type="Pfam" id="PF14223">
    <property type="entry name" value="Retrotran_gag_2"/>
    <property type="match status" value="1"/>
</dbReference>
<dbReference type="OrthoDB" id="7635258at2759"/>
<evidence type="ECO:0000256" key="1">
    <source>
        <dbReference type="ARBA" id="ARBA00022670"/>
    </source>
</evidence>
<dbReference type="InterPro" id="IPR025724">
    <property type="entry name" value="GAG-pre-integrase_dom"/>
</dbReference>
<dbReference type="SUPFAM" id="SSF53098">
    <property type="entry name" value="Ribonuclease H-like"/>
    <property type="match status" value="1"/>
</dbReference>
<gene>
    <name evidence="3" type="ORF">X975_15440</name>
</gene>
<dbReference type="GO" id="GO:0008233">
    <property type="term" value="F:peptidase activity"/>
    <property type="evidence" value="ECO:0007669"/>
    <property type="project" value="UniProtKB-KW"/>
</dbReference>
<keyword evidence="4" id="KW-1185">Reference proteome</keyword>
<dbReference type="Pfam" id="PF00665">
    <property type="entry name" value="rve"/>
    <property type="match status" value="1"/>
</dbReference>
<keyword evidence="1" id="KW-0645">Protease</keyword>
<reference evidence="3 4" key="1">
    <citation type="submission" date="2013-11" db="EMBL/GenBank/DDBJ databases">
        <title>Genome sequencing of Stegodyphus mimosarum.</title>
        <authorList>
            <person name="Bechsgaard J."/>
        </authorList>
    </citation>
    <scope>NUCLEOTIDE SEQUENCE [LARGE SCALE GENOMIC DNA]</scope>
</reference>
<dbReference type="Pfam" id="PF22936">
    <property type="entry name" value="Pol_BBD"/>
    <property type="match status" value="1"/>
</dbReference>
<sequence>MQITKLNSENYATWKFKIQMLLMRDGLDDLLYSPPPSKPDDEFLKRDKQARAIINLCIDDSQIIHVRDETTTAGTWQKLKSIHERSNLSSKLYLLRKLYSIKMAEHGDMIAHITHMMDLVERLKAIGENIPDQHVAALMLVSIPESYNNLITAIEAREETLITTDLVKTKLTDEYNRRLEQQADRSSNSSTAFKSAINARNYDNSRQKKFCTFCKRSGHTRERCFKLQNKSNNSCPDNSKSETRVAKHVGKSTRHCMSADTFEERRSESDTHRHVSKPVQSTVYEKGLIITPRYCSEQNINKKILYMDSGASSHLVGDESLFTELIYEDSRAKIILADGKILYSQGRGFVDLNLEEECGLQKIRLTNVYYVPDLKSNLISVKQIASNGYSVTFEKENCYVKKDSQLIMRAYSDDNSLYKIVLITKPESANFAVECKNKNCIQIWHSRLGHRSYDAIKQLIRENLAEGIKLDNCTHNDSCSECIKNKMQQTPYPKAASVRARKPLELIHSDICGPMPTPSIGGKLYFVPFIDDFTRYTVIYLLAKKDEVISKLKDFVGITRNKFGRTMQTLRTDNGGEYTSEKMEEFLSSNGIKHQLTVPFSPPQNGVSERKNRSLIEMTRCLLSQRRLPNKFWGEAVNTANYIQNRLPTRACDKTPYELRSGRKPNLAHMEQFGYTAYA</sequence>
<dbReference type="PANTHER" id="PTHR42648">
    <property type="entry name" value="TRANSPOSASE, PUTATIVE-RELATED"/>
    <property type="match status" value="1"/>
</dbReference>
<feature type="non-terminal residue" evidence="3">
    <location>
        <position position="679"/>
    </location>
</feature>
<dbReference type="InterPro" id="IPR039537">
    <property type="entry name" value="Retrotran_Ty1/copia-like"/>
</dbReference>
<dbReference type="PROSITE" id="PS50994">
    <property type="entry name" value="INTEGRASE"/>
    <property type="match status" value="1"/>
</dbReference>
<dbReference type="Proteomes" id="UP000054359">
    <property type="component" value="Unassembled WGS sequence"/>
</dbReference>
<dbReference type="InterPro" id="IPR001584">
    <property type="entry name" value="Integrase_cat-core"/>
</dbReference>
<dbReference type="InterPro" id="IPR012337">
    <property type="entry name" value="RNaseH-like_sf"/>
</dbReference>
<evidence type="ECO:0000259" key="2">
    <source>
        <dbReference type="PROSITE" id="PS50994"/>
    </source>
</evidence>
<protein>
    <submittedName>
        <fullName evidence="3">Copia protein</fullName>
    </submittedName>
</protein>